<evidence type="ECO:0000313" key="3">
    <source>
        <dbReference type="EMBL" id="TWT79151.1"/>
    </source>
</evidence>
<comment type="caution">
    <text evidence="3">The sequence shown here is derived from an EMBL/GenBank/DDBJ whole genome shotgun (WGS) entry which is preliminary data.</text>
</comment>
<name>A0A5C5YWK2_9BACT</name>
<dbReference type="GO" id="GO:0015679">
    <property type="term" value="P:plasma membrane copper ion transport"/>
    <property type="evidence" value="ECO:0007669"/>
    <property type="project" value="TreeGrafter"/>
</dbReference>
<keyword evidence="2" id="KW-0812">Transmembrane</keyword>
<dbReference type="EMBL" id="SJPJ01000001">
    <property type="protein sequence ID" value="TWT79151.1"/>
    <property type="molecule type" value="Genomic_DNA"/>
</dbReference>
<keyword evidence="2" id="KW-1133">Transmembrane helix</keyword>
<reference evidence="3 4" key="1">
    <citation type="submission" date="2019-02" db="EMBL/GenBank/DDBJ databases">
        <title>Deep-cultivation of Planctomycetes and their phenomic and genomic characterization uncovers novel biology.</title>
        <authorList>
            <person name="Wiegand S."/>
            <person name="Jogler M."/>
            <person name="Boedeker C."/>
            <person name="Pinto D."/>
            <person name="Vollmers J."/>
            <person name="Rivas-Marin E."/>
            <person name="Kohn T."/>
            <person name="Peeters S.H."/>
            <person name="Heuer A."/>
            <person name="Rast P."/>
            <person name="Oberbeckmann S."/>
            <person name="Bunk B."/>
            <person name="Jeske O."/>
            <person name="Meyerdierks A."/>
            <person name="Storesund J.E."/>
            <person name="Kallscheuer N."/>
            <person name="Luecker S."/>
            <person name="Lage O.M."/>
            <person name="Pohl T."/>
            <person name="Merkel B.J."/>
            <person name="Hornburger P."/>
            <person name="Mueller R.-W."/>
            <person name="Bruemmer F."/>
            <person name="Labrenz M."/>
            <person name="Spormann A.M."/>
            <person name="Op Den Camp H."/>
            <person name="Overmann J."/>
            <person name="Amann R."/>
            <person name="Jetten M.S.M."/>
            <person name="Mascher T."/>
            <person name="Medema M.H."/>
            <person name="Devos D.P."/>
            <person name="Kaster A.-K."/>
            <person name="Ovreas L."/>
            <person name="Rohde M."/>
            <person name="Galperin M.Y."/>
            <person name="Jogler C."/>
        </authorList>
    </citation>
    <scope>NUCLEOTIDE SEQUENCE [LARGE SCALE GENOMIC DNA]</scope>
    <source>
        <strain evidence="3 4">CA13</strain>
    </source>
</reference>
<organism evidence="3 4">
    <name type="scientific">Novipirellula herctigrandis</name>
    <dbReference type="NCBI Taxonomy" id="2527986"/>
    <lineage>
        <taxon>Bacteria</taxon>
        <taxon>Pseudomonadati</taxon>
        <taxon>Planctomycetota</taxon>
        <taxon>Planctomycetia</taxon>
        <taxon>Pirellulales</taxon>
        <taxon>Pirellulaceae</taxon>
        <taxon>Novipirellula</taxon>
    </lineage>
</organism>
<dbReference type="RefSeq" id="WP_146394427.1">
    <property type="nucleotide sequence ID" value="NZ_SJPJ01000001.1"/>
</dbReference>
<gene>
    <name evidence="3" type="ORF">CA13_05490</name>
</gene>
<dbReference type="AlphaFoldDB" id="A0A5C5YWK2"/>
<keyword evidence="1" id="KW-0813">Transport</keyword>
<dbReference type="OrthoDB" id="235102at2"/>
<evidence type="ECO:0000256" key="1">
    <source>
        <dbReference type="ARBA" id="ARBA00022448"/>
    </source>
</evidence>
<keyword evidence="2" id="KW-0472">Membrane</keyword>
<evidence type="ECO:0000256" key="2">
    <source>
        <dbReference type="SAM" id="Phobius"/>
    </source>
</evidence>
<protein>
    <submittedName>
        <fullName evidence="3">HlyD family secretion protein</fullName>
    </submittedName>
</protein>
<evidence type="ECO:0000313" key="4">
    <source>
        <dbReference type="Proteomes" id="UP000315010"/>
    </source>
</evidence>
<dbReference type="PANTHER" id="PTHR30097">
    <property type="entry name" value="CATION EFFLUX SYSTEM PROTEIN CUSB"/>
    <property type="match status" value="1"/>
</dbReference>
<sequence length="498" mass="54498">MQQSKRSNLRTSISPLIAIVAIAVVGAVVYRFTDLAERFGIGNAPMAAVDDACQSEDCQDHAGHDHAGHPEGESLELSAQARANLRLQVAPVRVGSFVDYIEVPATMSDWPGKTHYAVTAPMTGIINSISVSRGELVDSGTPLFTLRLTHQDLVNTQENFLSMLGRMDVEQREISRLTAIANSGAIAGKTLIAREYERDKLLAEIGAASQSLLLHGLSQKQIDQIERTRNLVREMTVFAPTLHTDRSLHHDSLGDQHTLEVPTRPDRYASMLQPPPAIHPEHLETSFLVTVLDVSPGQAVEAGQQLARLSDYTHILIEGSAFPRDAASLRMAADSDVSLQAVIESSSGQFEVVDGLSIAYIGNEIDRQSRALPFFVAMDNVIERSQQVGKHRYISWRYKPGQRLKLRVPTTVLHDVIVVPKEAVAEEGPDRFVFVENSDHFERVAVHVLKSDSLHVAIANDGQVWPGQAIAIRGAHQLQMAMKNQGGGAIDPHAGHNH</sequence>
<dbReference type="Gene3D" id="2.40.420.20">
    <property type="match status" value="1"/>
</dbReference>
<dbReference type="Proteomes" id="UP000315010">
    <property type="component" value="Unassembled WGS sequence"/>
</dbReference>
<dbReference type="InterPro" id="IPR051909">
    <property type="entry name" value="MFP_Cation_Efflux"/>
</dbReference>
<feature type="transmembrane region" description="Helical" evidence="2">
    <location>
        <begin position="12"/>
        <end position="32"/>
    </location>
</feature>
<dbReference type="GO" id="GO:0060003">
    <property type="term" value="P:copper ion export"/>
    <property type="evidence" value="ECO:0007669"/>
    <property type="project" value="TreeGrafter"/>
</dbReference>
<accession>A0A5C5YWK2</accession>
<dbReference type="GO" id="GO:0030313">
    <property type="term" value="C:cell envelope"/>
    <property type="evidence" value="ECO:0007669"/>
    <property type="project" value="TreeGrafter"/>
</dbReference>
<dbReference type="PANTHER" id="PTHR30097:SF4">
    <property type="entry name" value="SLR6042 PROTEIN"/>
    <property type="match status" value="1"/>
</dbReference>
<proteinExistence type="predicted"/>
<keyword evidence="4" id="KW-1185">Reference proteome</keyword>